<keyword evidence="1" id="KW-0812">Transmembrane</keyword>
<reference evidence="2 3" key="1">
    <citation type="submission" date="2008-12" db="EMBL/GenBank/DDBJ databases">
        <authorList>
            <person name="Fulton L."/>
            <person name="Clifton S."/>
            <person name="Fulton B."/>
            <person name="Xu J."/>
            <person name="Minx P."/>
            <person name="Pepin K.H."/>
            <person name="Johnson M."/>
            <person name="Bhonagiri V."/>
            <person name="Nash W.E."/>
            <person name="Mardis E.R."/>
            <person name="Wilson R.K."/>
        </authorList>
    </citation>
    <scope>NUCLEOTIDE SEQUENCE [LARGE SCALE GENOMIC DNA]</scope>
    <source>
        <strain evidence="2 3">DSM 12042</strain>
    </source>
</reference>
<comment type="caution">
    <text evidence="2">The sequence shown here is derived from an EMBL/GenBank/DDBJ whole genome shotgun (WGS) entry which is preliminary data.</text>
</comment>
<evidence type="ECO:0000256" key="1">
    <source>
        <dbReference type="SAM" id="Phobius"/>
    </source>
</evidence>
<dbReference type="HOGENOM" id="CLU_3281318_0_0_9"/>
<organism evidence="2 3">
    <name type="scientific">Holdemania filiformis DSM 12042</name>
    <dbReference type="NCBI Taxonomy" id="545696"/>
    <lineage>
        <taxon>Bacteria</taxon>
        <taxon>Bacillati</taxon>
        <taxon>Bacillota</taxon>
        <taxon>Erysipelotrichia</taxon>
        <taxon>Erysipelotrichales</taxon>
        <taxon>Erysipelotrichaceae</taxon>
        <taxon>Holdemania</taxon>
    </lineage>
</organism>
<dbReference type="EMBL" id="ACCF01000071">
    <property type="protein sequence ID" value="EEF68587.1"/>
    <property type="molecule type" value="Genomic_DNA"/>
</dbReference>
<dbReference type="AlphaFoldDB" id="B9Y5X4"/>
<keyword evidence="1" id="KW-1133">Transmembrane helix</keyword>
<feature type="transmembrane region" description="Helical" evidence="1">
    <location>
        <begin position="6"/>
        <end position="23"/>
    </location>
</feature>
<dbReference type="STRING" id="545696.HOLDEFILI_01206"/>
<name>B9Y5X4_9FIRM</name>
<dbReference type="Proteomes" id="UP000005950">
    <property type="component" value="Unassembled WGS sequence"/>
</dbReference>
<reference evidence="2 3" key="2">
    <citation type="submission" date="2009-02" db="EMBL/GenBank/DDBJ databases">
        <title>Draft genome sequence of Holdemania filiformis DSM 12042.</title>
        <authorList>
            <person name="Sudarsanam P."/>
            <person name="Ley R."/>
            <person name="Guruge J."/>
            <person name="Turnbaugh P.J."/>
            <person name="Mahowald M."/>
            <person name="Liep D."/>
            <person name="Gordon J."/>
        </authorList>
    </citation>
    <scope>NUCLEOTIDE SEQUENCE [LARGE SCALE GENOMIC DNA]</scope>
    <source>
        <strain evidence="2 3">DSM 12042</strain>
    </source>
</reference>
<proteinExistence type="predicted"/>
<sequence>MKRKGINIMLLVVAVMTLGLLVYRTRQRPVVQISHEAWEYY</sequence>
<keyword evidence="1" id="KW-0472">Membrane</keyword>
<evidence type="ECO:0000313" key="2">
    <source>
        <dbReference type="EMBL" id="EEF68587.1"/>
    </source>
</evidence>
<accession>B9Y5X4</accession>
<protein>
    <submittedName>
        <fullName evidence="2">Uncharacterized protein</fullName>
    </submittedName>
</protein>
<feature type="non-terminal residue" evidence="2">
    <location>
        <position position="41"/>
    </location>
</feature>
<evidence type="ECO:0000313" key="3">
    <source>
        <dbReference type="Proteomes" id="UP000005950"/>
    </source>
</evidence>
<gene>
    <name evidence="2" type="ORF">HOLDEFILI_01206</name>
</gene>